<dbReference type="InterPro" id="IPR014044">
    <property type="entry name" value="CAP_dom"/>
</dbReference>
<dbReference type="SUPFAM" id="SSF55797">
    <property type="entry name" value="PR-1-like"/>
    <property type="match status" value="1"/>
</dbReference>
<organism evidence="2 3">
    <name type="scientific">Phytophthora lilii</name>
    <dbReference type="NCBI Taxonomy" id="2077276"/>
    <lineage>
        <taxon>Eukaryota</taxon>
        <taxon>Sar</taxon>
        <taxon>Stramenopiles</taxon>
        <taxon>Oomycota</taxon>
        <taxon>Peronosporomycetes</taxon>
        <taxon>Peronosporales</taxon>
        <taxon>Peronosporaceae</taxon>
        <taxon>Phytophthora</taxon>
    </lineage>
</organism>
<dbReference type="SMART" id="SM00198">
    <property type="entry name" value="SCP"/>
    <property type="match status" value="1"/>
</dbReference>
<feature type="domain" description="SCP" evidence="1">
    <location>
        <begin position="145"/>
        <end position="270"/>
    </location>
</feature>
<dbReference type="InterPro" id="IPR035940">
    <property type="entry name" value="CAP_sf"/>
</dbReference>
<evidence type="ECO:0000313" key="2">
    <source>
        <dbReference type="EMBL" id="GMF11741.1"/>
    </source>
</evidence>
<accession>A0A9W6TEP7</accession>
<dbReference type="EMBL" id="BSXW01000086">
    <property type="protein sequence ID" value="GMF11741.1"/>
    <property type="molecule type" value="Genomic_DNA"/>
</dbReference>
<dbReference type="Gene3D" id="3.40.33.10">
    <property type="entry name" value="CAP"/>
    <property type="match status" value="1"/>
</dbReference>
<dbReference type="CDD" id="cd05379">
    <property type="entry name" value="CAP_bacterial"/>
    <property type="match status" value="1"/>
</dbReference>
<gene>
    <name evidence="2" type="ORF">Plil01_000241700</name>
</gene>
<comment type="caution">
    <text evidence="2">The sequence shown here is derived from an EMBL/GenBank/DDBJ whole genome shotgun (WGS) entry which is preliminary data.</text>
</comment>
<evidence type="ECO:0000259" key="1">
    <source>
        <dbReference type="SMART" id="SM00198"/>
    </source>
</evidence>
<dbReference type="AlphaFoldDB" id="A0A9W6TEP7"/>
<keyword evidence="3" id="KW-1185">Reference proteome</keyword>
<dbReference type="Proteomes" id="UP001165083">
    <property type="component" value="Unassembled WGS sequence"/>
</dbReference>
<evidence type="ECO:0000313" key="3">
    <source>
        <dbReference type="Proteomes" id="UP001165083"/>
    </source>
</evidence>
<dbReference type="PANTHER" id="PTHR31157:SF1">
    <property type="entry name" value="SCP DOMAIN-CONTAINING PROTEIN"/>
    <property type="match status" value="1"/>
</dbReference>
<proteinExistence type="predicted"/>
<protein>
    <submittedName>
        <fullName evidence="2">Unnamed protein product</fullName>
    </submittedName>
</protein>
<name>A0A9W6TEP7_9STRA</name>
<sequence length="278" mass="30625">MKPIIRKIPTPDYDSQPMRRSATLGWPASILPEGPIPIHSAFGRPKPTTSWSYTSPFIEIFIAMATFAHHSTTLLLALIATVFVLSTRAASVELTVTATIPTPIIGDAIFEDITTPAPIIGDAIFENITNVTISRHLQAAYPPDGFQQEMLDAVNKERTSRGLSKLCMNTKLQNAAQGHSNDMAEHNYMSHTGSDGSKMSQRIKAAGYDRTACGENVAAGHTSVEEVMTAWMASKRHRENILRPKFTMFGCGYAYSESSTYKHYWTQNFGTSKTEKCS</sequence>
<dbReference type="Pfam" id="PF00188">
    <property type="entry name" value="CAP"/>
    <property type="match status" value="1"/>
</dbReference>
<reference evidence="2" key="1">
    <citation type="submission" date="2023-04" db="EMBL/GenBank/DDBJ databases">
        <title>Phytophthora lilii NBRC 32176.</title>
        <authorList>
            <person name="Ichikawa N."/>
            <person name="Sato H."/>
            <person name="Tonouchi N."/>
        </authorList>
    </citation>
    <scope>NUCLEOTIDE SEQUENCE</scope>
    <source>
        <strain evidence="2">NBRC 32176</strain>
    </source>
</reference>
<dbReference type="PANTHER" id="PTHR31157">
    <property type="entry name" value="SCP DOMAIN-CONTAINING PROTEIN"/>
    <property type="match status" value="1"/>
</dbReference>
<dbReference type="OrthoDB" id="568194at2759"/>